<protein>
    <submittedName>
        <fullName evidence="3">Isochorismatase family protein</fullName>
    </submittedName>
    <submittedName>
        <fullName evidence="2">Nicotinamidase-related amidase</fullName>
    </submittedName>
</protein>
<gene>
    <name evidence="2" type="ORF">ABIC99_001921</name>
    <name evidence="3" type="ORF">EWH46_04305</name>
</gene>
<dbReference type="SUPFAM" id="SSF52499">
    <property type="entry name" value="Isochorismatase-like hydrolases"/>
    <property type="match status" value="1"/>
</dbReference>
<sequence length="185" mass="19912">MMQTTVDARRSLLLVVDVQARLAPAIDEGAAAVENNRRLLQAAQPLQVPVLVTEHYPQGLGATVEPLQAPMAAAGATVIEKIHFGATREPGFLERLRGFGRRQIVLTGMEAHICVLQTGLGLLEAGFALAVVADASSSRTRANREAGLARLARHGAEIVTTEMVIYEWLERAGTADFRALLPLVR</sequence>
<dbReference type="Proteomes" id="UP000323522">
    <property type="component" value="Chromosome"/>
</dbReference>
<dbReference type="Pfam" id="PF00857">
    <property type="entry name" value="Isochorismatase"/>
    <property type="match status" value="1"/>
</dbReference>
<dbReference type="PANTHER" id="PTHR14119:SF3">
    <property type="entry name" value="ISOCHORISMATASE DOMAIN-CONTAINING PROTEIN 2"/>
    <property type="match status" value="1"/>
</dbReference>
<evidence type="ECO:0000313" key="5">
    <source>
        <dbReference type="Proteomes" id="UP001549111"/>
    </source>
</evidence>
<reference evidence="3 4" key="1">
    <citation type="submission" date="2019-02" db="EMBL/GenBank/DDBJ databases">
        <title>Complete Genome Sequence and Methylome Analysis of Sphaerotilus natans subsp. sulfidivorans D-507.</title>
        <authorList>
            <person name="Fomenkov A."/>
            <person name="Gridneva E."/>
            <person name="Smolyakov D."/>
            <person name="Dubinina G."/>
            <person name="Vincze T."/>
            <person name="Grabovich M."/>
            <person name="Roberts R.J."/>
        </authorList>
    </citation>
    <scope>NUCLEOTIDE SEQUENCE [LARGE SCALE GENOMIC DNA]</scope>
    <source>
        <strain evidence="3 4">D-507</strain>
    </source>
</reference>
<dbReference type="RefSeq" id="WP_149502821.1">
    <property type="nucleotide sequence ID" value="NZ_CP035708.1"/>
</dbReference>
<dbReference type="Proteomes" id="UP001549111">
    <property type="component" value="Unassembled WGS sequence"/>
</dbReference>
<evidence type="ECO:0000313" key="3">
    <source>
        <dbReference type="EMBL" id="QEN00076.1"/>
    </source>
</evidence>
<dbReference type="AlphaFoldDB" id="A0A5C1PZL2"/>
<dbReference type="OrthoDB" id="9796958at2"/>
<keyword evidence="5" id="KW-1185">Reference proteome</keyword>
<accession>A0A5C1PZL2</accession>
<proteinExistence type="predicted"/>
<evidence type="ECO:0000259" key="1">
    <source>
        <dbReference type="Pfam" id="PF00857"/>
    </source>
</evidence>
<reference evidence="2 5" key="2">
    <citation type="submission" date="2024-06" db="EMBL/GenBank/DDBJ databases">
        <title>Genomic Encyclopedia of Type Strains, Phase IV (KMG-IV): sequencing the most valuable type-strain genomes for metagenomic binning, comparative biology and taxonomic classification.</title>
        <authorList>
            <person name="Goeker M."/>
        </authorList>
    </citation>
    <scope>NUCLEOTIDE SEQUENCE [LARGE SCALE GENOMIC DNA]</scope>
    <source>
        <strain evidence="2 5">D-501</strain>
    </source>
</reference>
<dbReference type="InterPro" id="IPR000868">
    <property type="entry name" value="Isochorismatase-like_dom"/>
</dbReference>
<dbReference type="KEGG" id="snn:EWH46_04305"/>
<feature type="domain" description="Isochorismatase-like" evidence="1">
    <location>
        <begin position="11"/>
        <end position="162"/>
    </location>
</feature>
<dbReference type="InterPro" id="IPR050993">
    <property type="entry name" value="Isochorismatase_domain"/>
</dbReference>
<dbReference type="InterPro" id="IPR036380">
    <property type="entry name" value="Isochorismatase-like_sf"/>
</dbReference>
<evidence type="ECO:0000313" key="2">
    <source>
        <dbReference type="EMBL" id="MET3604107.1"/>
    </source>
</evidence>
<name>A0A5C1PZL2_9BURK</name>
<dbReference type="EMBL" id="CP035708">
    <property type="protein sequence ID" value="QEN00076.1"/>
    <property type="molecule type" value="Genomic_DNA"/>
</dbReference>
<evidence type="ECO:0000313" key="4">
    <source>
        <dbReference type="Proteomes" id="UP000323522"/>
    </source>
</evidence>
<dbReference type="EMBL" id="JBEPLS010000006">
    <property type="protein sequence ID" value="MET3604107.1"/>
    <property type="molecule type" value="Genomic_DNA"/>
</dbReference>
<organism evidence="3 4">
    <name type="scientific">Sphaerotilus sulfidivorans</name>
    <dbReference type="NCBI Taxonomy" id="639200"/>
    <lineage>
        <taxon>Bacteria</taxon>
        <taxon>Pseudomonadati</taxon>
        <taxon>Pseudomonadota</taxon>
        <taxon>Betaproteobacteria</taxon>
        <taxon>Burkholderiales</taxon>
        <taxon>Sphaerotilaceae</taxon>
        <taxon>Sphaerotilus</taxon>
    </lineage>
</organism>
<dbReference type="PANTHER" id="PTHR14119">
    <property type="entry name" value="HYDROLASE"/>
    <property type="match status" value="1"/>
</dbReference>
<dbReference type="Gene3D" id="3.40.50.850">
    <property type="entry name" value="Isochorismatase-like"/>
    <property type="match status" value="1"/>
</dbReference>